<dbReference type="PROSITE" id="PS00356">
    <property type="entry name" value="HTH_LACI_1"/>
    <property type="match status" value="1"/>
</dbReference>
<keyword evidence="6" id="KW-1185">Reference proteome</keyword>
<dbReference type="Gene3D" id="1.10.260.40">
    <property type="entry name" value="lambda repressor-like DNA-binding domains"/>
    <property type="match status" value="1"/>
</dbReference>
<dbReference type="AlphaFoldDB" id="E1R6F8"/>
<dbReference type="KEGG" id="ssm:Spirs_1850"/>
<dbReference type="RefSeq" id="WP_013254440.1">
    <property type="nucleotide sequence ID" value="NC_014364.1"/>
</dbReference>
<dbReference type="GO" id="GO:0003700">
    <property type="term" value="F:DNA-binding transcription factor activity"/>
    <property type="evidence" value="ECO:0007669"/>
    <property type="project" value="TreeGrafter"/>
</dbReference>
<dbReference type="Pfam" id="PF13377">
    <property type="entry name" value="Peripla_BP_3"/>
    <property type="match status" value="1"/>
</dbReference>
<dbReference type="SMART" id="SM00354">
    <property type="entry name" value="HTH_LACI"/>
    <property type="match status" value="1"/>
</dbReference>
<dbReference type="STRING" id="573413.Spirs_1850"/>
<gene>
    <name evidence="5" type="ordered locus">Spirs_1850</name>
</gene>
<dbReference type="InterPro" id="IPR010982">
    <property type="entry name" value="Lambda_DNA-bd_dom_sf"/>
</dbReference>
<dbReference type="SUPFAM" id="SSF47413">
    <property type="entry name" value="lambda repressor-like DNA-binding domains"/>
    <property type="match status" value="1"/>
</dbReference>
<proteinExistence type="predicted"/>
<accession>E1R6F8</accession>
<dbReference type="InterPro" id="IPR028082">
    <property type="entry name" value="Peripla_BP_I"/>
</dbReference>
<feature type="domain" description="HTH lacI-type" evidence="4">
    <location>
        <begin position="3"/>
        <end position="57"/>
    </location>
</feature>
<evidence type="ECO:0000256" key="2">
    <source>
        <dbReference type="ARBA" id="ARBA00023125"/>
    </source>
</evidence>
<dbReference type="HOGENOM" id="CLU_037628_6_1_12"/>
<dbReference type="GO" id="GO:0000976">
    <property type="term" value="F:transcription cis-regulatory region binding"/>
    <property type="evidence" value="ECO:0007669"/>
    <property type="project" value="TreeGrafter"/>
</dbReference>
<reference evidence="5 6" key="1">
    <citation type="journal article" date="2010" name="Stand. Genomic Sci.">
        <title>Complete genome sequence of Spirochaeta smaragdinae type strain (SEBR 4228).</title>
        <authorList>
            <person name="Mavromatis K."/>
            <person name="Yasawong M."/>
            <person name="Chertkov O."/>
            <person name="Lapidus A."/>
            <person name="Lucas S."/>
            <person name="Nolan M."/>
            <person name="Del Rio T.G."/>
            <person name="Tice H."/>
            <person name="Cheng J.F."/>
            <person name="Pitluck S."/>
            <person name="Liolios K."/>
            <person name="Ivanova N."/>
            <person name="Tapia R."/>
            <person name="Han C."/>
            <person name="Bruce D."/>
            <person name="Goodwin L."/>
            <person name="Pati A."/>
            <person name="Chen A."/>
            <person name="Palaniappan K."/>
            <person name="Land M."/>
            <person name="Hauser L."/>
            <person name="Chang Y.J."/>
            <person name="Jeffries C.D."/>
            <person name="Detter J.C."/>
            <person name="Rohde M."/>
            <person name="Brambilla E."/>
            <person name="Spring S."/>
            <person name="Goker M."/>
            <person name="Sikorski J."/>
            <person name="Woyke T."/>
            <person name="Bristow J."/>
            <person name="Eisen J.A."/>
            <person name="Markowitz V."/>
            <person name="Hugenholtz P."/>
            <person name="Klenk H.P."/>
            <person name="Kyrpides N.C."/>
        </authorList>
    </citation>
    <scope>NUCLEOTIDE SEQUENCE [LARGE SCALE GENOMIC DNA]</scope>
    <source>
        <strain evidence="6">DSM 11293 / JCM 15392 / SEBR 4228</strain>
    </source>
</reference>
<dbReference type="CDD" id="cd01392">
    <property type="entry name" value="HTH_LacI"/>
    <property type="match status" value="1"/>
</dbReference>
<dbReference type="OrthoDB" id="9796186at2"/>
<organism evidence="5 6">
    <name type="scientific">Sediminispirochaeta smaragdinae (strain DSM 11293 / JCM 15392 / SEBR 4228)</name>
    <name type="common">Spirochaeta smaragdinae</name>
    <dbReference type="NCBI Taxonomy" id="573413"/>
    <lineage>
        <taxon>Bacteria</taxon>
        <taxon>Pseudomonadati</taxon>
        <taxon>Spirochaetota</taxon>
        <taxon>Spirochaetia</taxon>
        <taxon>Spirochaetales</taxon>
        <taxon>Spirochaetaceae</taxon>
        <taxon>Sediminispirochaeta</taxon>
    </lineage>
</organism>
<evidence type="ECO:0000256" key="3">
    <source>
        <dbReference type="ARBA" id="ARBA00023163"/>
    </source>
</evidence>
<protein>
    <submittedName>
        <fullName evidence="5">Transcriptional regulator, LacI family</fullName>
    </submittedName>
</protein>
<dbReference type="SUPFAM" id="SSF53822">
    <property type="entry name" value="Periplasmic binding protein-like I"/>
    <property type="match status" value="1"/>
</dbReference>
<dbReference type="eggNOG" id="COG1609">
    <property type="taxonomic scope" value="Bacteria"/>
</dbReference>
<name>E1R6F8_SEDSS</name>
<keyword evidence="1" id="KW-0805">Transcription regulation</keyword>
<evidence type="ECO:0000256" key="1">
    <source>
        <dbReference type="ARBA" id="ARBA00023015"/>
    </source>
</evidence>
<dbReference type="CDD" id="cd06267">
    <property type="entry name" value="PBP1_LacI_sugar_binding-like"/>
    <property type="match status" value="1"/>
</dbReference>
<dbReference type="Proteomes" id="UP000002318">
    <property type="component" value="Chromosome"/>
</dbReference>
<evidence type="ECO:0000313" key="6">
    <source>
        <dbReference type="Proteomes" id="UP000002318"/>
    </source>
</evidence>
<dbReference type="EMBL" id="CP002116">
    <property type="protein sequence ID" value="ADK80976.1"/>
    <property type="molecule type" value="Genomic_DNA"/>
</dbReference>
<keyword evidence="2" id="KW-0238">DNA-binding</keyword>
<dbReference type="Pfam" id="PF00356">
    <property type="entry name" value="LacI"/>
    <property type="match status" value="1"/>
</dbReference>
<dbReference type="InterPro" id="IPR000843">
    <property type="entry name" value="HTH_LacI"/>
</dbReference>
<keyword evidence="3" id="KW-0804">Transcription</keyword>
<dbReference type="PROSITE" id="PS50932">
    <property type="entry name" value="HTH_LACI_2"/>
    <property type="match status" value="1"/>
</dbReference>
<dbReference type="PANTHER" id="PTHR30146">
    <property type="entry name" value="LACI-RELATED TRANSCRIPTIONAL REPRESSOR"/>
    <property type="match status" value="1"/>
</dbReference>
<dbReference type="InterPro" id="IPR046335">
    <property type="entry name" value="LacI/GalR-like_sensor"/>
</dbReference>
<dbReference type="PANTHER" id="PTHR30146:SF109">
    <property type="entry name" value="HTH-TYPE TRANSCRIPTIONAL REGULATOR GALS"/>
    <property type="match status" value="1"/>
</dbReference>
<dbReference type="Gene3D" id="3.40.50.2300">
    <property type="match status" value="2"/>
</dbReference>
<sequence>MRVTIKDIAREAGVSTAAVSKALNGQPDIGETTRLRIIRISRELGYTPNMIARNLVTKGNKTIGVLIPDISTPIYPRIYKGINETAMKYGYTLLLGDTKRSIESEKKYIMTMMENRVAGLLVSPVSNDISHIVQVVRGQIPIIYFGGKVNDAMQNSIGIDNYHGAMLAVDYLTGLGHKDIIMICDDLDTKTRHDRVDGYTEAMKRKGLKPLVVFNNEGLKGRQCGVSAIRHIIAGRTLPTAVFALNDLMAIGAMEALSEAGIQVPEAVSVMGYDDISFASLPMIGLSTIWQPKFKTGEMALELLHKKLQDDPVTEDRKIVLQPELRIRTSTCRI</sequence>
<dbReference type="PRINTS" id="PR00036">
    <property type="entry name" value="HTHLACI"/>
</dbReference>
<evidence type="ECO:0000313" key="5">
    <source>
        <dbReference type="EMBL" id="ADK80976.1"/>
    </source>
</evidence>
<evidence type="ECO:0000259" key="4">
    <source>
        <dbReference type="PROSITE" id="PS50932"/>
    </source>
</evidence>